<accession>A0AA50DKX8</accession>
<dbReference type="AlphaFoldDB" id="A0AA50DKX8"/>
<gene>
    <name evidence="2" type="ORF">Q3V30_15825</name>
</gene>
<dbReference type="KEGG" id="epi:Q3V30_15825"/>
<organism evidence="2 3">
    <name type="scientific">Erwinia pyri</name>
    <dbReference type="NCBI Taxonomy" id="3062598"/>
    <lineage>
        <taxon>Bacteria</taxon>
        <taxon>Pseudomonadati</taxon>
        <taxon>Pseudomonadota</taxon>
        <taxon>Gammaproteobacteria</taxon>
        <taxon>Enterobacterales</taxon>
        <taxon>Erwiniaceae</taxon>
        <taxon>Erwinia</taxon>
    </lineage>
</organism>
<protein>
    <submittedName>
        <fullName evidence="2">YsnF/AvaK domain-containing protein</fullName>
    </submittedName>
</protein>
<dbReference type="EMBL" id="CP132353">
    <property type="protein sequence ID" value="WLS77925.1"/>
    <property type="molecule type" value="Genomic_DNA"/>
</dbReference>
<dbReference type="Proteomes" id="UP001228139">
    <property type="component" value="Chromosome"/>
</dbReference>
<reference evidence="2 3" key="1">
    <citation type="submission" date="2023-07" db="EMBL/GenBank/DDBJ databases">
        <title>Pathogenic bacteria of pear tree diseases.</title>
        <authorList>
            <person name="Zhang Z."/>
            <person name="He L."/>
            <person name="Huang R."/>
        </authorList>
    </citation>
    <scope>NUCLEOTIDE SEQUENCE [LARGE SCALE GENOMIC DNA]</scope>
    <source>
        <strain evidence="2 3">DE2</strain>
    </source>
</reference>
<sequence length="135" mass="15785">MGKSEKPLAEQSDYSETLPLAEEQAEIVKHRHVDATVQVSRTTHTRQEELATELMQEEVHIKHIPFNKRLADDEIPQMRQEGDLLIIPVIEEEVEIVRRKVLKEEIHILKNTTSEKYTQDVTLRHQEVTIIKDEN</sequence>
<evidence type="ECO:0000313" key="2">
    <source>
        <dbReference type="EMBL" id="WLS77925.1"/>
    </source>
</evidence>
<dbReference type="InterPro" id="IPR019060">
    <property type="entry name" value="DUF2382"/>
</dbReference>
<feature type="domain" description="DUF2382" evidence="1">
    <location>
        <begin position="18"/>
        <end position="130"/>
    </location>
</feature>
<proteinExistence type="predicted"/>
<evidence type="ECO:0000259" key="1">
    <source>
        <dbReference type="Pfam" id="PF09557"/>
    </source>
</evidence>
<dbReference type="RefSeq" id="WP_306207271.1">
    <property type="nucleotide sequence ID" value="NZ_CP132353.1"/>
</dbReference>
<name>A0AA50DKX8_9GAMM</name>
<keyword evidence="3" id="KW-1185">Reference proteome</keyword>
<dbReference type="Pfam" id="PF09557">
    <property type="entry name" value="DUF2382"/>
    <property type="match status" value="1"/>
</dbReference>
<evidence type="ECO:0000313" key="3">
    <source>
        <dbReference type="Proteomes" id="UP001228139"/>
    </source>
</evidence>